<accession>A0A221T1Y5</accession>
<geneLocation type="plasmid" evidence="6">
    <name>pdfi2</name>
</geneLocation>
<feature type="transmembrane region" description="Helical" evidence="2">
    <location>
        <begin position="306"/>
        <end position="323"/>
    </location>
</feature>
<dbReference type="PROSITE" id="PS50887">
    <property type="entry name" value="GGDEF"/>
    <property type="match status" value="1"/>
</dbReference>
<dbReference type="STRING" id="317577.GCA_000419625_03457"/>
<dbReference type="InterPro" id="IPR029787">
    <property type="entry name" value="Nucleotide_cyclase"/>
</dbReference>
<dbReference type="AlphaFoldDB" id="A0A221T1Y5"/>
<dbReference type="InterPro" id="IPR035919">
    <property type="entry name" value="EAL_sf"/>
</dbReference>
<dbReference type="KEGG" id="dfc:DFI_16940"/>
<dbReference type="InterPro" id="IPR000160">
    <property type="entry name" value="GGDEF_dom"/>
</dbReference>
<dbReference type="InterPro" id="IPR052155">
    <property type="entry name" value="Biofilm_reg_signaling"/>
</dbReference>
<dbReference type="Gene3D" id="3.20.20.450">
    <property type="entry name" value="EAL domain"/>
    <property type="match status" value="1"/>
</dbReference>
<evidence type="ECO:0000259" key="3">
    <source>
        <dbReference type="PROSITE" id="PS50883"/>
    </source>
</evidence>
<dbReference type="PROSITE" id="PS50883">
    <property type="entry name" value="EAL"/>
    <property type="match status" value="1"/>
</dbReference>
<evidence type="ECO:0008006" key="7">
    <source>
        <dbReference type="Google" id="ProtNLM"/>
    </source>
</evidence>
<feature type="transmembrane region" description="Helical" evidence="2">
    <location>
        <begin position="66"/>
        <end position="90"/>
    </location>
</feature>
<sequence>MRSRSFNQLTRTVRLRRGNPPHHEPQPHPVEEPVNRTQRPTTLFILLLVSLTVHVTWVLAGAPPRAWQAVLGNLSFFPPSLLAAALAWTLSTRLSGQARRAWAFFTAGLLFWAAGQGLYTWLDLTGASTFPSAADVGYLLLAPCFLLGVLHVWQPAPSRTLALSFLLDVAIIITAIGSLIWHFSVQRILDAYAATPFALAVAVAYPVSDLGLLALVLSMAVWRPRGLDRAQLGLIGGGLAGLFAAHSLYAHQAAQGLYHLGTPLDLLWTLAFTAFGTAAYVRLAAPGGTAPTAWSLPLQRRHRLNILLPTMALTLSYAVFLLAQGRDPLPGPLVTAAFVLLFLRQLLAVLDNGRLARSLAFQAGHDALTGLLNRSSLHAELDRRIGAAERQGLLVGVMFMDLDRMKYVNDAYGHAAGDEVLRHIAERLRASTRASDDVARFGGDEFVLTMTVRDTRQLTQVAQRLLTAVAQPVRFGRATFHVTASVGIAVCPADSADAATALHQADLAMYRAKAAGKNVYRFYDAQDHAAQREQVQLESHLREALRDGALDLHYQPIVSLAGGHLVGFEALLRWHSPLLGPVPPLTVVKLAEERAMMPELGAWVLSRAVQQVAEWRRGGQHPDLTVSVNVSASQFGLSAFVDQVTAALERHGVPGEALVLELTESTLIQDAAVSAQKMRDLRALGVRIALDDFGTGYSSLSYLRQLPVDVLKIDRSFVSILGDGGDGFVRAIVTLAHDQGVRVVAEGVEEAWQRDTLWALHCDLGQGYLFSRPLPAAQAEALLPAPLAVGHGN</sequence>
<dbReference type="NCBIfam" id="TIGR00254">
    <property type="entry name" value="GGDEF"/>
    <property type="match status" value="1"/>
</dbReference>
<dbReference type="FunFam" id="3.30.70.270:FF:000001">
    <property type="entry name" value="Diguanylate cyclase domain protein"/>
    <property type="match status" value="1"/>
</dbReference>
<dbReference type="EMBL" id="CP021083">
    <property type="protein sequence ID" value="ASN82876.1"/>
    <property type="molecule type" value="Genomic_DNA"/>
</dbReference>
<dbReference type="InterPro" id="IPR001633">
    <property type="entry name" value="EAL_dom"/>
</dbReference>
<feature type="transmembrane region" description="Helical" evidence="2">
    <location>
        <begin position="102"/>
        <end position="122"/>
    </location>
</feature>
<keyword evidence="2" id="KW-1133">Transmembrane helix</keyword>
<dbReference type="SUPFAM" id="SSF141868">
    <property type="entry name" value="EAL domain-like"/>
    <property type="match status" value="1"/>
</dbReference>
<evidence type="ECO:0000259" key="4">
    <source>
        <dbReference type="PROSITE" id="PS50887"/>
    </source>
</evidence>
<dbReference type="SMART" id="SM00267">
    <property type="entry name" value="GGDEF"/>
    <property type="match status" value="1"/>
</dbReference>
<evidence type="ECO:0000256" key="2">
    <source>
        <dbReference type="SAM" id="Phobius"/>
    </source>
</evidence>
<organism evidence="5 6">
    <name type="scientific">Deinococcus ficus</name>
    <dbReference type="NCBI Taxonomy" id="317577"/>
    <lineage>
        <taxon>Bacteria</taxon>
        <taxon>Thermotogati</taxon>
        <taxon>Deinococcota</taxon>
        <taxon>Deinococci</taxon>
        <taxon>Deinococcales</taxon>
        <taxon>Deinococcaceae</taxon>
        <taxon>Deinococcus</taxon>
    </lineage>
</organism>
<proteinExistence type="predicted"/>
<evidence type="ECO:0000313" key="6">
    <source>
        <dbReference type="Proteomes" id="UP000259030"/>
    </source>
</evidence>
<feature type="transmembrane region" description="Helical" evidence="2">
    <location>
        <begin position="197"/>
        <end position="222"/>
    </location>
</feature>
<dbReference type="SUPFAM" id="SSF55073">
    <property type="entry name" value="Nucleotide cyclase"/>
    <property type="match status" value="1"/>
</dbReference>
<keyword evidence="6" id="KW-1185">Reference proteome</keyword>
<gene>
    <name evidence="5" type="ORF">DFI_16940</name>
</gene>
<keyword evidence="5" id="KW-0614">Plasmid</keyword>
<evidence type="ECO:0000256" key="1">
    <source>
        <dbReference type="SAM" id="MobiDB-lite"/>
    </source>
</evidence>
<protein>
    <recommendedName>
        <fullName evidence="7">GGDEF-domain containing protein</fullName>
    </recommendedName>
</protein>
<dbReference type="InterPro" id="IPR043128">
    <property type="entry name" value="Rev_trsase/Diguanyl_cyclase"/>
</dbReference>
<dbReference type="CDD" id="cd01949">
    <property type="entry name" value="GGDEF"/>
    <property type="match status" value="1"/>
</dbReference>
<feature type="region of interest" description="Disordered" evidence="1">
    <location>
        <begin position="14"/>
        <end position="34"/>
    </location>
</feature>
<dbReference type="Pfam" id="PF00563">
    <property type="entry name" value="EAL"/>
    <property type="match status" value="1"/>
</dbReference>
<dbReference type="Gene3D" id="3.30.70.270">
    <property type="match status" value="1"/>
</dbReference>
<evidence type="ECO:0000313" key="5">
    <source>
        <dbReference type="EMBL" id="ASN82876.1"/>
    </source>
</evidence>
<dbReference type="PANTHER" id="PTHR44757">
    <property type="entry name" value="DIGUANYLATE CYCLASE DGCP"/>
    <property type="match status" value="1"/>
</dbReference>
<feature type="domain" description="GGDEF" evidence="4">
    <location>
        <begin position="393"/>
        <end position="525"/>
    </location>
</feature>
<keyword evidence="2" id="KW-0472">Membrane</keyword>
<dbReference type="Proteomes" id="UP000259030">
    <property type="component" value="Plasmid pDFI2"/>
</dbReference>
<feature type="transmembrane region" description="Helical" evidence="2">
    <location>
        <begin position="165"/>
        <end position="185"/>
    </location>
</feature>
<feature type="transmembrane region" description="Helical" evidence="2">
    <location>
        <begin position="43"/>
        <end position="60"/>
    </location>
</feature>
<reference evidence="5 6" key="1">
    <citation type="submission" date="2017-05" db="EMBL/GenBank/DDBJ databases">
        <title>The complete genome sequence of Deinococcus ficus isolated from the rhizosphere of the Ficus religiosa L. in Taiwan.</title>
        <authorList>
            <person name="Wu K.-M."/>
            <person name="Liao T.-L."/>
            <person name="Liu Y.-M."/>
            <person name="Young C.-C."/>
            <person name="Tsai S.-F."/>
        </authorList>
    </citation>
    <scope>NUCLEOTIDE SEQUENCE [LARGE SCALE GENOMIC DNA]</scope>
    <source>
        <strain evidence="5 6">CC-FR2-10</strain>
        <plasmid evidence="6">pdfi2</plasmid>
    </source>
</reference>
<dbReference type="CDD" id="cd01948">
    <property type="entry name" value="EAL"/>
    <property type="match status" value="1"/>
</dbReference>
<dbReference type="SMART" id="SM00052">
    <property type="entry name" value="EAL"/>
    <property type="match status" value="1"/>
</dbReference>
<dbReference type="PANTHER" id="PTHR44757:SF2">
    <property type="entry name" value="BIOFILM ARCHITECTURE MAINTENANCE PROTEIN MBAA"/>
    <property type="match status" value="1"/>
</dbReference>
<feature type="transmembrane region" description="Helical" evidence="2">
    <location>
        <begin position="134"/>
        <end position="153"/>
    </location>
</feature>
<feature type="compositionally biased region" description="Basic and acidic residues" evidence="1">
    <location>
        <begin position="21"/>
        <end position="34"/>
    </location>
</feature>
<keyword evidence="2" id="KW-0812">Transmembrane</keyword>
<name>A0A221T1Y5_9DEIO</name>
<dbReference type="Pfam" id="PF00990">
    <property type="entry name" value="GGDEF"/>
    <property type="match status" value="1"/>
</dbReference>
<feature type="transmembrane region" description="Helical" evidence="2">
    <location>
        <begin position="234"/>
        <end position="254"/>
    </location>
</feature>
<feature type="domain" description="EAL" evidence="3">
    <location>
        <begin position="534"/>
        <end position="787"/>
    </location>
</feature>
<feature type="transmembrane region" description="Helical" evidence="2">
    <location>
        <begin position="266"/>
        <end position="285"/>
    </location>
</feature>